<evidence type="ECO:0000259" key="5">
    <source>
        <dbReference type="PROSITE" id="PS51063"/>
    </source>
</evidence>
<dbReference type="CDD" id="cd00038">
    <property type="entry name" value="CAP_ED"/>
    <property type="match status" value="1"/>
</dbReference>
<sequence>MKKSKDGCAMDQCQLCRLCLKEWLPAVEAHRQNLKFKKGEVIFKEGDTVQGIYFVYEGTVKIHKHWGADKELIMRFATPGDIFGHRGFGNDPHYPITATALEATTVCYIEKAFFYSTLKTNTDYLFQLMLFYAEELQESEKTMRNLAHMPVKGRLAHALLRLHKKFGITSEGHININLSRQDIASYAGTTYETVFRLMTEFTQDNLIQADGKNITLLNPEALEAFTTVSA</sequence>
<dbReference type="EMBL" id="BMIB01000002">
    <property type="protein sequence ID" value="GGH64878.1"/>
    <property type="molecule type" value="Genomic_DNA"/>
</dbReference>
<dbReference type="InterPro" id="IPR000595">
    <property type="entry name" value="cNMP-bd_dom"/>
</dbReference>
<dbReference type="PANTHER" id="PTHR24567">
    <property type="entry name" value="CRP FAMILY TRANSCRIPTIONAL REGULATORY PROTEIN"/>
    <property type="match status" value="1"/>
</dbReference>
<name>A0A917IUJ3_9BACT</name>
<accession>A0A917IUJ3</accession>
<dbReference type="PANTHER" id="PTHR24567:SF28">
    <property type="entry name" value="LISTERIOLYSIN REGULATORY PROTEIN"/>
    <property type="match status" value="1"/>
</dbReference>
<dbReference type="Gene3D" id="1.10.10.10">
    <property type="entry name" value="Winged helix-like DNA-binding domain superfamily/Winged helix DNA-binding domain"/>
    <property type="match status" value="1"/>
</dbReference>
<dbReference type="GO" id="GO:0003677">
    <property type="term" value="F:DNA binding"/>
    <property type="evidence" value="ECO:0007669"/>
    <property type="project" value="UniProtKB-KW"/>
</dbReference>
<feature type="domain" description="HTH crp-type" evidence="5">
    <location>
        <begin position="149"/>
        <end position="220"/>
    </location>
</feature>
<proteinExistence type="predicted"/>
<dbReference type="Pfam" id="PF00027">
    <property type="entry name" value="cNMP_binding"/>
    <property type="match status" value="1"/>
</dbReference>
<dbReference type="GO" id="GO:0003700">
    <property type="term" value="F:DNA-binding transcription factor activity"/>
    <property type="evidence" value="ECO:0007669"/>
    <property type="project" value="TreeGrafter"/>
</dbReference>
<keyword evidence="3" id="KW-0804">Transcription</keyword>
<dbReference type="AlphaFoldDB" id="A0A917IUJ3"/>
<dbReference type="CDD" id="cd00092">
    <property type="entry name" value="HTH_CRP"/>
    <property type="match status" value="1"/>
</dbReference>
<feature type="domain" description="Cyclic nucleotide-binding" evidence="4">
    <location>
        <begin position="36"/>
        <end position="135"/>
    </location>
</feature>
<evidence type="ECO:0000259" key="4">
    <source>
        <dbReference type="PROSITE" id="PS50042"/>
    </source>
</evidence>
<keyword evidence="7" id="KW-1185">Reference proteome</keyword>
<dbReference type="GO" id="GO:0005829">
    <property type="term" value="C:cytosol"/>
    <property type="evidence" value="ECO:0007669"/>
    <property type="project" value="TreeGrafter"/>
</dbReference>
<dbReference type="InterPro" id="IPR036390">
    <property type="entry name" value="WH_DNA-bd_sf"/>
</dbReference>
<dbReference type="SMART" id="SM00419">
    <property type="entry name" value="HTH_CRP"/>
    <property type="match status" value="1"/>
</dbReference>
<dbReference type="SUPFAM" id="SSF46785">
    <property type="entry name" value="Winged helix' DNA-binding domain"/>
    <property type="match status" value="1"/>
</dbReference>
<comment type="caution">
    <text evidence="6">The sequence shown here is derived from an EMBL/GenBank/DDBJ whole genome shotgun (WGS) entry which is preliminary data.</text>
</comment>
<dbReference type="InterPro" id="IPR036388">
    <property type="entry name" value="WH-like_DNA-bd_sf"/>
</dbReference>
<dbReference type="InterPro" id="IPR012318">
    <property type="entry name" value="HTH_CRP"/>
</dbReference>
<dbReference type="PROSITE" id="PS50042">
    <property type="entry name" value="CNMP_BINDING_3"/>
    <property type="match status" value="1"/>
</dbReference>
<evidence type="ECO:0000256" key="2">
    <source>
        <dbReference type="ARBA" id="ARBA00023125"/>
    </source>
</evidence>
<dbReference type="InterPro" id="IPR018490">
    <property type="entry name" value="cNMP-bd_dom_sf"/>
</dbReference>
<dbReference type="Pfam" id="PF13545">
    <property type="entry name" value="HTH_Crp_2"/>
    <property type="match status" value="1"/>
</dbReference>
<reference evidence="6" key="2">
    <citation type="submission" date="2020-09" db="EMBL/GenBank/DDBJ databases">
        <authorList>
            <person name="Sun Q."/>
            <person name="Zhou Y."/>
        </authorList>
    </citation>
    <scope>NUCLEOTIDE SEQUENCE</scope>
    <source>
        <strain evidence="6">CGMCC 1.15290</strain>
    </source>
</reference>
<keyword evidence="2" id="KW-0238">DNA-binding</keyword>
<evidence type="ECO:0000313" key="6">
    <source>
        <dbReference type="EMBL" id="GGH64878.1"/>
    </source>
</evidence>
<keyword evidence="1" id="KW-0805">Transcription regulation</keyword>
<protein>
    <submittedName>
        <fullName evidence="6">Crp/Fnr family transcriptional regulator</fullName>
    </submittedName>
</protein>
<dbReference type="SUPFAM" id="SSF51206">
    <property type="entry name" value="cAMP-binding domain-like"/>
    <property type="match status" value="1"/>
</dbReference>
<evidence type="ECO:0000256" key="3">
    <source>
        <dbReference type="ARBA" id="ARBA00023163"/>
    </source>
</evidence>
<dbReference type="PRINTS" id="PR00034">
    <property type="entry name" value="HTHCRP"/>
</dbReference>
<evidence type="ECO:0000313" key="7">
    <source>
        <dbReference type="Proteomes" id="UP000627292"/>
    </source>
</evidence>
<dbReference type="InterPro" id="IPR014710">
    <property type="entry name" value="RmlC-like_jellyroll"/>
</dbReference>
<dbReference type="PROSITE" id="PS51063">
    <property type="entry name" value="HTH_CRP_2"/>
    <property type="match status" value="1"/>
</dbReference>
<gene>
    <name evidence="6" type="ORF">GCM10011379_17420</name>
</gene>
<reference evidence="6" key="1">
    <citation type="journal article" date="2014" name="Int. J. Syst. Evol. Microbiol.">
        <title>Complete genome sequence of Corynebacterium casei LMG S-19264T (=DSM 44701T), isolated from a smear-ripened cheese.</title>
        <authorList>
            <consortium name="US DOE Joint Genome Institute (JGI-PGF)"/>
            <person name="Walter F."/>
            <person name="Albersmeier A."/>
            <person name="Kalinowski J."/>
            <person name="Ruckert C."/>
        </authorList>
    </citation>
    <scope>NUCLEOTIDE SEQUENCE</scope>
    <source>
        <strain evidence="6">CGMCC 1.15290</strain>
    </source>
</reference>
<organism evidence="6 7">
    <name type="scientific">Filimonas zeae</name>
    <dbReference type="NCBI Taxonomy" id="1737353"/>
    <lineage>
        <taxon>Bacteria</taxon>
        <taxon>Pseudomonadati</taxon>
        <taxon>Bacteroidota</taxon>
        <taxon>Chitinophagia</taxon>
        <taxon>Chitinophagales</taxon>
        <taxon>Chitinophagaceae</taxon>
        <taxon>Filimonas</taxon>
    </lineage>
</organism>
<dbReference type="SMART" id="SM00100">
    <property type="entry name" value="cNMP"/>
    <property type="match status" value="1"/>
</dbReference>
<dbReference type="Proteomes" id="UP000627292">
    <property type="component" value="Unassembled WGS sequence"/>
</dbReference>
<evidence type="ECO:0000256" key="1">
    <source>
        <dbReference type="ARBA" id="ARBA00023015"/>
    </source>
</evidence>
<dbReference type="Gene3D" id="2.60.120.10">
    <property type="entry name" value="Jelly Rolls"/>
    <property type="match status" value="1"/>
</dbReference>
<dbReference type="InterPro" id="IPR050397">
    <property type="entry name" value="Env_Response_Regulators"/>
</dbReference>
<dbReference type="RefSeq" id="WP_188951639.1">
    <property type="nucleotide sequence ID" value="NZ_BMIB01000002.1"/>
</dbReference>